<gene>
    <name evidence="2" type="ORF">Din_035468</name>
</gene>
<dbReference type="AlphaFoldDB" id="A0A5B7BAZ9"/>
<protein>
    <recommendedName>
        <fullName evidence="1">25S rRNA (uridine-N(3))-methyltransferase BMT5-like domain-containing protein</fullName>
    </recommendedName>
</protein>
<dbReference type="EMBL" id="GHES01035468">
    <property type="protein sequence ID" value="MPA66027.1"/>
    <property type="molecule type" value="Transcribed_RNA"/>
</dbReference>
<dbReference type="Pfam" id="PF10354">
    <property type="entry name" value="BMT5-like"/>
    <property type="match status" value="1"/>
</dbReference>
<dbReference type="PANTHER" id="PTHR11538:SF70">
    <property type="entry name" value="25S RRNA (URIDINE-N(3))-METHYLTRANSFERASE BMT5-LIKE DOMAIN-CONTAINING PROTEIN"/>
    <property type="match status" value="1"/>
</dbReference>
<reference evidence="2" key="1">
    <citation type="submission" date="2019-08" db="EMBL/GenBank/DDBJ databases">
        <title>Reference gene set and small RNA set construction with multiple tissues from Davidia involucrata Baill.</title>
        <authorList>
            <person name="Yang H."/>
            <person name="Zhou C."/>
            <person name="Li G."/>
            <person name="Wang J."/>
            <person name="Gao P."/>
            <person name="Wang M."/>
            <person name="Wang R."/>
            <person name="Zhao Y."/>
        </authorList>
    </citation>
    <scope>NUCLEOTIDE SEQUENCE</scope>
    <source>
        <tissue evidence="2">Mixed with DoveR01_LX</tissue>
    </source>
</reference>
<dbReference type="GO" id="GO:0005737">
    <property type="term" value="C:cytoplasm"/>
    <property type="evidence" value="ECO:0007669"/>
    <property type="project" value="TreeGrafter"/>
</dbReference>
<dbReference type="GO" id="GO:0070042">
    <property type="term" value="F:rRNA (uridine-N3-)-methyltransferase activity"/>
    <property type="evidence" value="ECO:0007669"/>
    <property type="project" value="InterPro"/>
</dbReference>
<dbReference type="InterPro" id="IPR019446">
    <property type="entry name" value="BMT5-like"/>
</dbReference>
<accession>A0A5B7BAZ9</accession>
<organism evidence="2">
    <name type="scientific">Davidia involucrata</name>
    <name type="common">Dove tree</name>
    <dbReference type="NCBI Taxonomy" id="16924"/>
    <lineage>
        <taxon>Eukaryota</taxon>
        <taxon>Viridiplantae</taxon>
        <taxon>Streptophyta</taxon>
        <taxon>Embryophyta</taxon>
        <taxon>Tracheophyta</taxon>
        <taxon>Spermatophyta</taxon>
        <taxon>Magnoliopsida</taxon>
        <taxon>eudicotyledons</taxon>
        <taxon>Gunneridae</taxon>
        <taxon>Pentapetalae</taxon>
        <taxon>asterids</taxon>
        <taxon>Cornales</taxon>
        <taxon>Nyssaceae</taxon>
        <taxon>Davidia</taxon>
    </lineage>
</organism>
<name>A0A5B7BAZ9_DAVIN</name>
<proteinExistence type="predicted"/>
<evidence type="ECO:0000313" key="2">
    <source>
        <dbReference type="EMBL" id="MPA66027.1"/>
    </source>
</evidence>
<feature type="domain" description="25S rRNA (uridine-N(3))-methyltransferase BMT5-like" evidence="1">
    <location>
        <begin position="66"/>
        <end position="230"/>
    </location>
</feature>
<dbReference type="PANTHER" id="PTHR11538">
    <property type="entry name" value="PHENYLALANYL-TRNA SYNTHETASE"/>
    <property type="match status" value="1"/>
</dbReference>
<dbReference type="GO" id="GO:0070475">
    <property type="term" value="P:rRNA base methylation"/>
    <property type="evidence" value="ECO:0007669"/>
    <property type="project" value="InterPro"/>
</dbReference>
<sequence length="267" mass="30522">MGQVLSNVLGGPDSNILVAEERRQVISRLSELNSIEQEERKEARVSKREVIKELWIKHYSSRHKILLVGEGDFSFSASLAVAFGSAANMIATSLDSRGFLGRNYNNAIFNIQNLRSRGCKVMHGLDATEMANHLFLKGMKFDRIVYNFPLAGFFPNESRNSQLCRNRKLVFLFLSNAKQMIAEKGEIHISHKSNGFFLEWNLDILALLLGLKLIEEVHFNYIDYPGYRTKYGFGGDKNFNCNPSKTYKFGLKNCKKQSLQSSYWIMK</sequence>
<evidence type="ECO:0000259" key="1">
    <source>
        <dbReference type="Pfam" id="PF10354"/>
    </source>
</evidence>